<reference evidence="14" key="1">
    <citation type="journal article" name="DNA Res.">
        <title>The physiological potential of anammox bacteria as revealed by their core genome structure.</title>
        <authorList>
            <person name="Okubo T."/>
            <person name="Toyoda A."/>
            <person name="Fukuhara K."/>
            <person name="Uchiyama I."/>
            <person name="Harigaya Y."/>
            <person name="Kuroiwa M."/>
            <person name="Suzuki T."/>
            <person name="Murakami Y."/>
            <person name="Suwa Y."/>
            <person name="Takami H."/>
        </authorList>
    </citation>
    <scope>NUCLEOTIDE SEQUENCE</scope>
    <source>
        <strain evidence="14">317325-3</strain>
    </source>
</reference>
<organism evidence="14 15">
    <name type="scientific">Candidatus Desulfobacillus denitrificans</name>
    <dbReference type="NCBI Taxonomy" id="2608985"/>
    <lineage>
        <taxon>Bacteria</taxon>
        <taxon>Pseudomonadati</taxon>
        <taxon>Pseudomonadota</taxon>
        <taxon>Betaproteobacteria</taxon>
        <taxon>Candidatus Desulfobacillus</taxon>
    </lineage>
</organism>
<dbReference type="InterPro" id="IPR011908">
    <property type="entry name" value="LipoPS_heptosylTferase-I"/>
</dbReference>
<dbReference type="Pfam" id="PF01075">
    <property type="entry name" value="Glyco_transf_9"/>
    <property type="match status" value="1"/>
</dbReference>
<gene>
    <name evidence="14" type="ORF">DSYM_02300</name>
</gene>
<dbReference type="GO" id="GO:0009244">
    <property type="term" value="P:lipopolysaccharide core region biosynthetic process"/>
    <property type="evidence" value="ECO:0007669"/>
    <property type="project" value="InterPro"/>
</dbReference>
<keyword evidence="7" id="KW-0448">Lipopolysaccharide biosynthesis</keyword>
<keyword evidence="8" id="KW-0472">Membrane</keyword>
<evidence type="ECO:0000256" key="6">
    <source>
        <dbReference type="ARBA" id="ARBA00022679"/>
    </source>
</evidence>
<evidence type="ECO:0000256" key="11">
    <source>
        <dbReference type="ARBA" id="ARBA00044190"/>
    </source>
</evidence>
<dbReference type="Gene3D" id="3.40.50.2000">
    <property type="entry name" value="Glycogen Phosphorylase B"/>
    <property type="match status" value="2"/>
</dbReference>
<evidence type="ECO:0000256" key="9">
    <source>
        <dbReference type="ARBA" id="ARBA00043995"/>
    </source>
</evidence>
<sequence length="316" mass="33367">MKILLVKTSSLGDVVHNLPVASDIRARFPQARIDWVVEEGFADIPRLHPAVSRVIPVAVRRWRRSLLSAATWGELRAYRAAVRTEHYDLVLDTQGLIKSALLARQARGKHAGYAAEAAREPLAARFYDAAYAIPKNLHAVERNRWLAAAALGYELTLPLDYGIAAAPLAAPWLPAAPYCVLLTASSRANKLWPEADWLALAAALNARGLACVLPGGSAEERDRAARLAAGMAQAVAAPPMGIAELAQLQAGARLVVGVDTGLSHIAAALGRLTFCLFAGSHPELTGVHAGETAINLGGAGAPPSSAQVIEAAMSRL</sequence>
<name>A0A809S1W7_9PROT</name>
<dbReference type="InterPro" id="IPR051199">
    <property type="entry name" value="LPS_LOS_Heptosyltrfase"/>
</dbReference>
<dbReference type="GO" id="GO:0005886">
    <property type="term" value="C:plasma membrane"/>
    <property type="evidence" value="ECO:0007669"/>
    <property type="project" value="UniProtKB-SubCell"/>
</dbReference>
<dbReference type="InterPro" id="IPR002201">
    <property type="entry name" value="Glyco_trans_9"/>
</dbReference>
<evidence type="ECO:0000256" key="2">
    <source>
        <dbReference type="ARBA" id="ARBA00004713"/>
    </source>
</evidence>
<evidence type="ECO:0000256" key="13">
    <source>
        <dbReference type="ARBA" id="ARBA00049201"/>
    </source>
</evidence>
<accession>A0A809S1W7</accession>
<evidence type="ECO:0000256" key="1">
    <source>
        <dbReference type="ARBA" id="ARBA00004515"/>
    </source>
</evidence>
<keyword evidence="5" id="KW-0328">Glycosyltransferase</keyword>
<comment type="subcellular location">
    <subcellularLocation>
        <location evidence="1">Cell inner membrane</location>
        <topology evidence="1">Peripheral membrane protein</topology>
        <orientation evidence="1">Cytoplasmic side</orientation>
    </subcellularLocation>
</comment>
<comment type="pathway">
    <text evidence="2">Bacterial outer membrane biogenesis; LPS core biosynthesis.</text>
</comment>
<evidence type="ECO:0000256" key="5">
    <source>
        <dbReference type="ARBA" id="ARBA00022676"/>
    </source>
</evidence>
<dbReference type="NCBIfam" id="TIGR02193">
    <property type="entry name" value="heptsyl_trn_I"/>
    <property type="match status" value="1"/>
</dbReference>
<evidence type="ECO:0000256" key="7">
    <source>
        <dbReference type="ARBA" id="ARBA00022985"/>
    </source>
</evidence>
<dbReference type="GO" id="GO:0008713">
    <property type="term" value="F:ADP-heptose-lipopolysaccharide heptosyltransferase activity"/>
    <property type="evidence" value="ECO:0007669"/>
    <property type="project" value="TreeGrafter"/>
</dbReference>
<evidence type="ECO:0000256" key="10">
    <source>
        <dbReference type="ARBA" id="ARBA00044041"/>
    </source>
</evidence>
<evidence type="ECO:0000313" key="15">
    <source>
        <dbReference type="Proteomes" id="UP000662914"/>
    </source>
</evidence>
<dbReference type="CDD" id="cd03789">
    <property type="entry name" value="GT9_LPS_heptosyltransferase"/>
    <property type="match status" value="1"/>
</dbReference>
<protein>
    <recommendedName>
        <fullName evidence="11">Lipopolysaccharide heptosyltransferase 1</fullName>
        <ecNumber evidence="10">2.4.99.23</ecNumber>
    </recommendedName>
    <alternativeName>
        <fullName evidence="12">ADP-heptose:lipopolysaccharide heptosyltransferase I</fullName>
    </alternativeName>
</protein>
<dbReference type="EC" id="2.4.99.23" evidence="10"/>
<proteinExistence type="inferred from homology"/>
<comment type="similarity">
    <text evidence="9">Belongs to the glycosyltransferase 9 family.</text>
</comment>
<keyword evidence="3" id="KW-1003">Cell membrane</keyword>
<dbReference type="EMBL" id="AP021857">
    <property type="protein sequence ID" value="BBO19531.1"/>
    <property type="molecule type" value="Genomic_DNA"/>
</dbReference>
<keyword evidence="4" id="KW-0997">Cell inner membrane</keyword>
<evidence type="ECO:0000256" key="12">
    <source>
        <dbReference type="ARBA" id="ARBA00044330"/>
    </source>
</evidence>
<keyword evidence="6 14" id="KW-0808">Transferase</keyword>
<dbReference type="PANTHER" id="PTHR30160:SF19">
    <property type="entry name" value="LIPOPOLYSACCHARIDE HEPTOSYLTRANSFERASE 1"/>
    <property type="match status" value="1"/>
</dbReference>
<comment type="catalytic activity">
    <reaction evidence="13">
        <text>an alpha-Kdo-(2-&gt;4)-alpha-Kdo-(2-&gt;6)-lipid A + ADP-L-glycero-beta-D-manno-heptose = an L-alpha-D-Hep-(1-&gt;5)-[alpha-Kdo-(2-&gt;4)]-alpha-Kdo-(2-&gt;6)-lipid A + ADP + H(+)</text>
        <dbReference type="Rhea" id="RHEA:74067"/>
        <dbReference type="ChEBI" id="CHEBI:15378"/>
        <dbReference type="ChEBI" id="CHEBI:61506"/>
        <dbReference type="ChEBI" id="CHEBI:176431"/>
        <dbReference type="ChEBI" id="CHEBI:193068"/>
        <dbReference type="ChEBI" id="CHEBI:456216"/>
        <dbReference type="EC" id="2.4.99.23"/>
    </reaction>
</comment>
<dbReference type="PANTHER" id="PTHR30160">
    <property type="entry name" value="TETRAACYLDISACCHARIDE 4'-KINASE-RELATED"/>
    <property type="match status" value="1"/>
</dbReference>
<dbReference type="Proteomes" id="UP000662914">
    <property type="component" value="Chromosome"/>
</dbReference>
<dbReference type="SUPFAM" id="SSF53756">
    <property type="entry name" value="UDP-Glycosyltransferase/glycogen phosphorylase"/>
    <property type="match status" value="1"/>
</dbReference>
<dbReference type="GO" id="GO:0005829">
    <property type="term" value="C:cytosol"/>
    <property type="evidence" value="ECO:0007669"/>
    <property type="project" value="TreeGrafter"/>
</dbReference>
<dbReference type="AlphaFoldDB" id="A0A809S1W7"/>
<evidence type="ECO:0000256" key="3">
    <source>
        <dbReference type="ARBA" id="ARBA00022475"/>
    </source>
</evidence>
<evidence type="ECO:0000256" key="4">
    <source>
        <dbReference type="ARBA" id="ARBA00022519"/>
    </source>
</evidence>
<dbReference type="KEGG" id="ddz:DSYM_02300"/>
<evidence type="ECO:0000256" key="8">
    <source>
        <dbReference type="ARBA" id="ARBA00023136"/>
    </source>
</evidence>
<evidence type="ECO:0000313" key="14">
    <source>
        <dbReference type="EMBL" id="BBO19531.1"/>
    </source>
</evidence>